<evidence type="ECO:0000313" key="2">
    <source>
        <dbReference type="Proteomes" id="UP000253495"/>
    </source>
</evidence>
<proteinExistence type="predicted"/>
<dbReference type="EMBL" id="QPJC01000006">
    <property type="protein sequence ID" value="RCW43742.1"/>
    <property type="molecule type" value="Genomic_DNA"/>
</dbReference>
<dbReference type="OrthoDB" id="9813713at2"/>
<dbReference type="AlphaFoldDB" id="A0A368VSB1"/>
<dbReference type="RefSeq" id="WP_114453345.1">
    <property type="nucleotide sequence ID" value="NZ_QPJC01000006.1"/>
</dbReference>
<dbReference type="Pfam" id="PF04134">
    <property type="entry name" value="DCC1-like"/>
    <property type="match status" value="1"/>
</dbReference>
<accession>A0A368VSB1</accession>
<gene>
    <name evidence="1" type="ORF">DFQ14_106222</name>
</gene>
<keyword evidence="2" id="KW-1185">Reference proteome</keyword>
<dbReference type="Proteomes" id="UP000253495">
    <property type="component" value="Unassembled WGS sequence"/>
</dbReference>
<reference evidence="1 2" key="1">
    <citation type="submission" date="2018-07" db="EMBL/GenBank/DDBJ databases">
        <title>Genomic Encyclopedia of Type Strains, Phase III (KMG-III): the genomes of soil and plant-associated and newly described type strains.</title>
        <authorList>
            <person name="Whitman W."/>
        </authorList>
    </citation>
    <scope>NUCLEOTIDE SEQUENCE [LARGE SCALE GENOMIC DNA]</scope>
    <source>
        <strain evidence="1 2">CECT 8575</strain>
    </source>
</reference>
<evidence type="ECO:0000313" key="1">
    <source>
        <dbReference type="EMBL" id="RCW43742.1"/>
    </source>
</evidence>
<protein>
    <submittedName>
        <fullName evidence="1">Putative DCC family thiol-disulfide oxidoreductase YuxK</fullName>
    </submittedName>
</protein>
<organism evidence="1 2">
    <name type="scientific">Halopolyspora algeriensis</name>
    <dbReference type="NCBI Taxonomy" id="1500506"/>
    <lineage>
        <taxon>Bacteria</taxon>
        <taxon>Bacillati</taxon>
        <taxon>Actinomycetota</taxon>
        <taxon>Actinomycetes</taxon>
        <taxon>Actinomycetes incertae sedis</taxon>
        <taxon>Halopolyspora</taxon>
    </lineage>
</organism>
<name>A0A368VSB1_9ACTN</name>
<dbReference type="GO" id="GO:0015035">
    <property type="term" value="F:protein-disulfide reductase activity"/>
    <property type="evidence" value="ECO:0007669"/>
    <property type="project" value="InterPro"/>
</dbReference>
<comment type="caution">
    <text evidence="1">The sequence shown here is derived from an EMBL/GenBank/DDBJ whole genome shotgun (WGS) entry which is preliminary data.</text>
</comment>
<dbReference type="InterPro" id="IPR007263">
    <property type="entry name" value="DCC1-like"/>
</dbReference>
<sequence>MSDGSGRPELPVLVYDGDCGFCTGSARLVERLPVRVRLAPWQEEDLTALRTTEERARHEVLWVDSAGHVFGGGMAVAELLKHCRGPWKVLGRVLAAPGIRTVVDGVYRRVSANRQHLSFATPACRLPENQRPGARRG</sequence>